<accession>A0A381THW1</accession>
<sequence length="23" mass="2801">MWIEDKKDSLKDKMAMVNTEKLF</sequence>
<protein>
    <submittedName>
        <fullName evidence="1">Uncharacterized protein</fullName>
    </submittedName>
</protein>
<name>A0A381THW1_9ZZZZ</name>
<proteinExistence type="predicted"/>
<evidence type="ECO:0000313" key="1">
    <source>
        <dbReference type="EMBL" id="SVA15696.1"/>
    </source>
</evidence>
<gene>
    <name evidence="1" type="ORF">METZ01_LOCUS68550</name>
</gene>
<organism evidence="1">
    <name type="scientific">marine metagenome</name>
    <dbReference type="NCBI Taxonomy" id="408172"/>
    <lineage>
        <taxon>unclassified sequences</taxon>
        <taxon>metagenomes</taxon>
        <taxon>ecological metagenomes</taxon>
    </lineage>
</organism>
<dbReference type="EMBL" id="UINC01004623">
    <property type="protein sequence ID" value="SVA15696.1"/>
    <property type="molecule type" value="Genomic_DNA"/>
</dbReference>
<dbReference type="AlphaFoldDB" id="A0A381THW1"/>
<reference evidence="1" key="1">
    <citation type="submission" date="2018-05" db="EMBL/GenBank/DDBJ databases">
        <authorList>
            <person name="Lanie J.A."/>
            <person name="Ng W.-L."/>
            <person name="Kazmierczak K.M."/>
            <person name="Andrzejewski T.M."/>
            <person name="Davidsen T.M."/>
            <person name="Wayne K.J."/>
            <person name="Tettelin H."/>
            <person name="Glass J.I."/>
            <person name="Rusch D."/>
            <person name="Podicherti R."/>
            <person name="Tsui H.-C.T."/>
            <person name="Winkler M.E."/>
        </authorList>
    </citation>
    <scope>NUCLEOTIDE SEQUENCE</scope>
</reference>